<evidence type="ECO:0000256" key="1">
    <source>
        <dbReference type="SAM" id="Coils"/>
    </source>
</evidence>
<keyword evidence="4" id="KW-1185">Reference proteome</keyword>
<keyword evidence="1" id="KW-0175">Coiled coil</keyword>
<dbReference type="Proteomes" id="UP001596957">
    <property type="component" value="Unassembled WGS sequence"/>
</dbReference>
<evidence type="ECO:0000313" key="3">
    <source>
        <dbReference type="EMBL" id="MFD0287536.1"/>
    </source>
</evidence>
<evidence type="ECO:0008006" key="5">
    <source>
        <dbReference type="Google" id="ProtNLM"/>
    </source>
</evidence>
<feature type="region of interest" description="Disordered" evidence="2">
    <location>
        <begin position="127"/>
        <end position="196"/>
    </location>
</feature>
<reference evidence="4" key="1">
    <citation type="journal article" date="2019" name="Int. J. Syst. Evol. Microbiol.">
        <title>The Global Catalogue of Microorganisms (GCM) 10K type strain sequencing project: providing services to taxonomists for standard genome sequencing and annotation.</title>
        <authorList>
            <consortium name="The Broad Institute Genomics Platform"/>
            <consortium name="The Broad Institute Genome Sequencing Center for Infectious Disease"/>
            <person name="Wu L."/>
            <person name="Ma J."/>
        </authorList>
    </citation>
    <scope>NUCLEOTIDE SEQUENCE [LARGE SCALE GENOMIC DNA]</scope>
    <source>
        <strain evidence="4">CGMCC 4.7198</strain>
    </source>
</reference>
<comment type="caution">
    <text evidence="3">The sequence shown here is derived from an EMBL/GenBank/DDBJ whole genome shotgun (WGS) entry which is preliminary data.</text>
</comment>
<protein>
    <recommendedName>
        <fullName evidence="5">Regulatory protein</fullName>
    </recommendedName>
</protein>
<dbReference type="EMBL" id="JBHTEC010000001">
    <property type="protein sequence ID" value="MFD0287536.1"/>
    <property type="molecule type" value="Genomic_DNA"/>
</dbReference>
<proteinExistence type="predicted"/>
<gene>
    <name evidence="3" type="ORF">ACFQZP_39020</name>
</gene>
<dbReference type="Gene3D" id="1.10.10.10">
    <property type="entry name" value="Winged helix-like DNA-binding domain superfamily/Winged helix DNA-binding domain"/>
    <property type="match status" value="1"/>
</dbReference>
<accession>A0ABW2VSV5</accession>
<feature type="coiled-coil region" evidence="1">
    <location>
        <begin position="85"/>
        <end position="122"/>
    </location>
</feature>
<name>A0ABW2VSV5_9ACTN</name>
<dbReference type="RefSeq" id="WP_381301336.1">
    <property type="nucleotide sequence ID" value="NZ_JBHTEC010000001.1"/>
</dbReference>
<feature type="region of interest" description="Disordered" evidence="2">
    <location>
        <begin position="1"/>
        <end position="28"/>
    </location>
</feature>
<feature type="region of interest" description="Disordered" evidence="2">
    <location>
        <begin position="246"/>
        <end position="283"/>
    </location>
</feature>
<feature type="compositionally biased region" description="Low complexity" evidence="2">
    <location>
        <begin position="261"/>
        <end position="277"/>
    </location>
</feature>
<feature type="compositionally biased region" description="Low complexity" evidence="2">
    <location>
        <begin position="129"/>
        <end position="143"/>
    </location>
</feature>
<dbReference type="InterPro" id="IPR036388">
    <property type="entry name" value="WH-like_DNA-bd_sf"/>
</dbReference>
<evidence type="ECO:0000256" key="2">
    <source>
        <dbReference type="SAM" id="MobiDB-lite"/>
    </source>
</evidence>
<organism evidence="3 4">
    <name type="scientific">Streptomyces lutosisoli</name>
    <dbReference type="NCBI Taxonomy" id="2665721"/>
    <lineage>
        <taxon>Bacteria</taxon>
        <taxon>Bacillati</taxon>
        <taxon>Actinomycetota</taxon>
        <taxon>Actinomycetes</taxon>
        <taxon>Kitasatosporales</taxon>
        <taxon>Streptomycetaceae</taxon>
        <taxon>Streptomyces</taxon>
    </lineage>
</organism>
<sequence length="283" mass="30309">MGERKTSPERNNWLRPPVLSLHAGSPQQSRPTYDFIIASGFTAQPWRQLCGLLQPAAANRGKVGIMPDTQAPTTELTSQYSAQVANDLERNAKEQERISAEIDALQEQLRALRHDHTVLTNMQKALGSADTATQPAAEETAAPSVPRQKTDTEPGAGKRARAKKTPAVQDGKVAKKPASKKPTAVPEATAAKASQPTLVELIRRHLTDQSEPRSAAEIATALGQAHPGRTIKATVVRTTVEGLVAKSHAQRTKQGSSVYYTATDTPEPTAPVATPADARPETN</sequence>
<evidence type="ECO:0000313" key="4">
    <source>
        <dbReference type="Proteomes" id="UP001596957"/>
    </source>
</evidence>